<dbReference type="EMBL" id="JALPTH010000018">
    <property type="protein sequence ID" value="MCK8679490.1"/>
    <property type="molecule type" value="Genomic_DNA"/>
</dbReference>
<evidence type="ECO:0000256" key="1">
    <source>
        <dbReference type="SAM" id="MobiDB-lite"/>
    </source>
</evidence>
<keyword evidence="3" id="KW-1185">Reference proteome</keyword>
<sequence length="129" mass="12911">MTTSGEHSVGIHQTGAGRIHNSGAVAAGRGARASVVSDGGAADQDGPTPQEALAALRELLAEHGRELPDADRARARGEVEEVADELAAEEPDRGRLTGALDRLAAALSSVAVLAAAADALRTAMAGLLG</sequence>
<dbReference type="InterPro" id="IPR045999">
    <property type="entry name" value="DUF5955"/>
</dbReference>
<reference evidence="2 3" key="1">
    <citation type="submission" date="2022-04" db="EMBL/GenBank/DDBJ databases">
        <title>Streptomyces sp. nov. LCR6-01 isolated from Lichen of Dirinaria sp.</title>
        <authorList>
            <person name="Kanchanasin P."/>
            <person name="Tanasupawat S."/>
            <person name="Phongsopitanun W."/>
        </authorList>
    </citation>
    <scope>NUCLEOTIDE SEQUENCE [LARGE SCALE GENOMIC DNA]</scope>
    <source>
        <strain evidence="2 3">LCR6-01</strain>
    </source>
</reference>
<dbReference type="RefSeq" id="WP_248635187.1">
    <property type="nucleotide sequence ID" value="NZ_JALPTH010000018.1"/>
</dbReference>
<gene>
    <name evidence="2" type="ORF">M1O15_19240</name>
</gene>
<name>A0ABT0IDS8_9ACTN</name>
<evidence type="ECO:0000313" key="3">
    <source>
        <dbReference type="Proteomes" id="UP001522868"/>
    </source>
</evidence>
<accession>A0ABT0IDS8</accession>
<dbReference type="Proteomes" id="UP001522868">
    <property type="component" value="Unassembled WGS sequence"/>
</dbReference>
<protein>
    <submittedName>
        <fullName evidence="2">DUF5955 family protein</fullName>
    </submittedName>
</protein>
<feature type="compositionally biased region" description="Low complexity" evidence="1">
    <location>
        <begin position="22"/>
        <end position="37"/>
    </location>
</feature>
<proteinExistence type="predicted"/>
<evidence type="ECO:0000313" key="2">
    <source>
        <dbReference type="EMBL" id="MCK8679490.1"/>
    </source>
</evidence>
<comment type="caution">
    <text evidence="2">The sequence shown here is derived from an EMBL/GenBank/DDBJ whole genome shotgun (WGS) entry which is preliminary data.</text>
</comment>
<feature type="region of interest" description="Disordered" evidence="1">
    <location>
        <begin position="1"/>
        <end position="49"/>
    </location>
</feature>
<organism evidence="2 3">
    <name type="scientific">Streptomyces lichenis</name>
    <dbReference type="NCBI Taxonomy" id="2306967"/>
    <lineage>
        <taxon>Bacteria</taxon>
        <taxon>Bacillati</taxon>
        <taxon>Actinomycetota</taxon>
        <taxon>Actinomycetes</taxon>
        <taxon>Kitasatosporales</taxon>
        <taxon>Streptomycetaceae</taxon>
        <taxon>Streptomyces</taxon>
    </lineage>
</organism>
<dbReference type="Pfam" id="PF19380">
    <property type="entry name" value="DUF5955"/>
    <property type="match status" value="1"/>
</dbReference>